<dbReference type="Proteomes" id="UP000740926">
    <property type="component" value="Unassembled WGS sequence"/>
</dbReference>
<protein>
    <submittedName>
        <fullName evidence="2">Uncharacterized protein</fullName>
    </submittedName>
</protein>
<organism evidence="2 3">
    <name type="scientific">Rhizopus delemar</name>
    <dbReference type="NCBI Taxonomy" id="936053"/>
    <lineage>
        <taxon>Eukaryota</taxon>
        <taxon>Fungi</taxon>
        <taxon>Fungi incertae sedis</taxon>
        <taxon>Mucoromycota</taxon>
        <taxon>Mucoromycotina</taxon>
        <taxon>Mucoromycetes</taxon>
        <taxon>Mucorales</taxon>
        <taxon>Mucorineae</taxon>
        <taxon>Rhizopodaceae</taxon>
        <taxon>Rhizopus</taxon>
    </lineage>
</organism>
<accession>A0A9P6ZBK6</accession>
<feature type="coiled-coil region" evidence="1">
    <location>
        <begin position="71"/>
        <end position="98"/>
    </location>
</feature>
<evidence type="ECO:0000256" key="1">
    <source>
        <dbReference type="SAM" id="Coils"/>
    </source>
</evidence>
<dbReference type="EMBL" id="JAANIU010000142">
    <property type="protein sequence ID" value="KAG1574777.1"/>
    <property type="molecule type" value="Genomic_DNA"/>
</dbReference>
<evidence type="ECO:0000313" key="3">
    <source>
        <dbReference type="Proteomes" id="UP000740926"/>
    </source>
</evidence>
<keyword evidence="1" id="KW-0175">Coiled coil</keyword>
<name>A0A9P6ZBK6_9FUNG</name>
<gene>
    <name evidence="2" type="ORF">G6F50_001674</name>
</gene>
<evidence type="ECO:0000313" key="2">
    <source>
        <dbReference type="EMBL" id="KAG1574777.1"/>
    </source>
</evidence>
<sequence length="208" mass="23454">MEFDKALSRKYTNLAAKHWGQSSVQNRVSSTPMSVLRPITHSQYFDVSAVMPSQETSPHPLDDIKTPLSMIQCLINEIDAAKSKIEHLFATTKQLQNQLNKEQSSPSQPTSNIALNAQSSSDFPEATTAPTPWRNPEQAQTAARLLQPPSKNQGFQYLYLSTKARFPVGQVRSRLRKLKINNDRILDISYPDRHDVALMVDNDYADEL</sequence>
<proteinExistence type="predicted"/>
<dbReference type="AlphaFoldDB" id="A0A9P6ZBK6"/>
<keyword evidence="3" id="KW-1185">Reference proteome</keyword>
<comment type="caution">
    <text evidence="2">The sequence shown here is derived from an EMBL/GenBank/DDBJ whole genome shotgun (WGS) entry which is preliminary data.</text>
</comment>
<reference evidence="2 3" key="1">
    <citation type="journal article" date="2020" name="Microb. Genom.">
        <title>Genetic diversity of clinical and environmental Mucorales isolates obtained from an investigation of mucormycosis cases among solid organ transplant recipients.</title>
        <authorList>
            <person name="Nguyen M.H."/>
            <person name="Kaul D."/>
            <person name="Muto C."/>
            <person name="Cheng S.J."/>
            <person name="Richter R.A."/>
            <person name="Bruno V.M."/>
            <person name="Liu G."/>
            <person name="Beyhan S."/>
            <person name="Sundermann A.J."/>
            <person name="Mounaud S."/>
            <person name="Pasculle A.W."/>
            <person name="Nierman W.C."/>
            <person name="Driscoll E."/>
            <person name="Cumbie R."/>
            <person name="Clancy C.J."/>
            <person name="Dupont C.L."/>
        </authorList>
    </citation>
    <scope>NUCLEOTIDE SEQUENCE [LARGE SCALE GENOMIC DNA]</scope>
    <source>
        <strain evidence="2 3">GL24</strain>
    </source>
</reference>